<reference evidence="4 5" key="1">
    <citation type="journal article" date="2016" name="Mol. Biol. Evol.">
        <title>Genome-Wide Survey of Gut Fungi (Harpellales) Reveals the First Horizontally Transferred Ubiquitin Gene from a Mosquito Host.</title>
        <authorList>
            <person name="Wang Y."/>
            <person name="White M.M."/>
            <person name="Kvist S."/>
            <person name="Moncalvo J.M."/>
        </authorList>
    </citation>
    <scope>NUCLEOTIDE SEQUENCE [LARGE SCALE GENOMIC DNA]</scope>
    <source>
        <strain evidence="4 5">ALG-7-W6</strain>
    </source>
</reference>
<evidence type="ECO:0000256" key="1">
    <source>
        <dbReference type="ARBA" id="ARBA00022993"/>
    </source>
</evidence>
<organism evidence="4 5">
    <name type="scientific">Smittium mucronatum</name>
    <dbReference type="NCBI Taxonomy" id="133383"/>
    <lineage>
        <taxon>Eukaryota</taxon>
        <taxon>Fungi</taxon>
        <taxon>Fungi incertae sedis</taxon>
        <taxon>Zoopagomycota</taxon>
        <taxon>Kickxellomycotina</taxon>
        <taxon>Harpellomycetes</taxon>
        <taxon>Harpellales</taxon>
        <taxon>Legeriomycetaceae</taxon>
        <taxon>Smittium</taxon>
    </lineage>
</organism>
<evidence type="ECO:0000313" key="5">
    <source>
        <dbReference type="Proteomes" id="UP000187455"/>
    </source>
</evidence>
<dbReference type="AlphaFoldDB" id="A0A1R0GZX4"/>
<dbReference type="GO" id="GO:0071513">
    <property type="term" value="C:phosphopantothenoylcysteine decarboxylase complex"/>
    <property type="evidence" value="ECO:0007669"/>
    <property type="project" value="TreeGrafter"/>
</dbReference>
<feature type="domain" description="Flavoprotein" evidence="3">
    <location>
        <begin position="10"/>
        <end position="187"/>
    </location>
</feature>
<dbReference type="InterPro" id="IPR036551">
    <property type="entry name" value="Flavin_trans-like"/>
</dbReference>
<accession>A0A1R0GZX4</accession>
<dbReference type="STRING" id="133383.A0A1R0GZX4"/>
<comment type="similarity">
    <text evidence="2">Belongs to the HFCD (homooligomeric flavin containing Cys decarboxylase) superfamily.</text>
</comment>
<dbReference type="Proteomes" id="UP000187455">
    <property type="component" value="Unassembled WGS sequence"/>
</dbReference>
<proteinExistence type="inferred from homology"/>
<protein>
    <submittedName>
        <fullName evidence="4">Phosphopantothenoylcysteine decarboxylase</fullName>
    </submittedName>
</protein>
<gene>
    <name evidence="4" type="ORF">AYI68_g3429</name>
</gene>
<evidence type="ECO:0000313" key="4">
    <source>
        <dbReference type="EMBL" id="OLY82450.1"/>
    </source>
</evidence>
<dbReference type="OrthoDB" id="1532798at2759"/>
<sequence>MSSNISKSLNVLIGLTGSVATIKANNLVSDLSSAFSKIGISVNIQIVATESALFFYNKIPNENNCILYTDKDEWSSWNEKGDPVLHIELRKWADCLIIAPLDANTLAKIANGLCDNLLTCIIRAWDPKNPIFVCPAMNTYMYEHPLTSIHISSLLSYFHVIEPISKSLACGDVGVGAMASTPDIARFVSSFFSQPPSSA</sequence>
<name>A0A1R0GZX4_9FUNG</name>
<keyword evidence="5" id="KW-1185">Reference proteome</keyword>
<dbReference type="SUPFAM" id="SSF52507">
    <property type="entry name" value="Homo-oligomeric flavin-containing Cys decarboxylases, HFCD"/>
    <property type="match status" value="1"/>
</dbReference>
<dbReference type="GO" id="GO:0010181">
    <property type="term" value="F:FMN binding"/>
    <property type="evidence" value="ECO:0007669"/>
    <property type="project" value="TreeGrafter"/>
</dbReference>
<dbReference type="InterPro" id="IPR003382">
    <property type="entry name" value="Flavoprotein"/>
</dbReference>
<dbReference type="PANTHER" id="PTHR14359:SF6">
    <property type="entry name" value="PHOSPHOPANTOTHENOYLCYSTEINE DECARBOXYLASE"/>
    <property type="match status" value="1"/>
</dbReference>
<dbReference type="Pfam" id="PF02441">
    <property type="entry name" value="Flavoprotein"/>
    <property type="match status" value="1"/>
</dbReference>
<keyword evidence="1" id="KW-0173">Coenzyme A biosynthesis</keyword>
<evidence type="ECO:0000256" key="2">
    <source>
        <dbReference type="ARBA" id="ARBA00038350"/>
    </source>
</evidence>
<dbReference type="GO" id="GO:0015937">
    <property type="term" value="P:coenzyme A biosynthetic process"/>
    <property type="evidence" value="ECO:0007669"/>
    <property type="project" value="UniProtKB-KW"/>
</dbReference>
<comment type="caution">
    <text evidence="4">The sequence shown here is derived from an EMBL/GenBank/DDBJ whole genome shotgun (WGS) entry which is preliminary data.</text>
</comment>
<evidence type="ECO:0000259" key="3">
    <source>
        <dbReference type="Pfam" id="PF02441"/>
    </source>
</evidence>
<dbReference type="PANTHER" id="PTHR14359">
    <property type="entry name" value="HOMO-OLIGOMERIC FLAVIN CONTAINING CYS DECARBOXYLASE FAMILY"/>
    <property type="match status" value="1"/>
</dbReference>
<dbReference type="EMBL" id="LSSL01001527">
    <property type="protein sequence ID" value="OLY82450.1"/>
    <property type="molecule type" value="Genomic_DNA"/>
</dbReference>
<dbReference type="Gene3D" id="3.40.50.1950">
    <property type="entry name" value="Flavin prenyltransferase-like"/>
    <property type="match status" value="1"/>
</dbReference>
<dbReference type="GO" id="GO:0004633">
    <property type="term" value="F:phosphopantothenoylcysteine decarboxylase activity"/>
    <property type="evidence" value="ECO:0007669"/>
    <property type="project" value="TreeGrafter"/>
</dbReference>